<feature type="transmembrane region" description="Helical" evidence="1">
    <location>
        <begin position="280"/>
        <end position="300"/>
    </location>
</feature>
<gene>
    <name evidence="2" type="ORF">OBE_16572</name>
</gene>
<feature type="transmembrane region" description="Helical" evidence="1">
    <location>
        <begin position="460"/>
        <end position="485"/>
    </location>
</feature>
<feature type="transmembrane region" description="Helical" evidence="1">
    <location>
        <begin position="371"/>
        <end position="388"/>
    </location>
</feature>
<feature type="transmembrane region" description="Helical" evidence="1">
    <location>
        <begin position="437"/>
        <end position="454"/>
    </location>
</feature>
<dbReference type="GO" id="GO:1902604">
    <property type="term" value="P:p-aminobenzoyl-glutamate transmembrane transport"/>
    <property type="evidence" value="ECO:0007669"/>
    <property type="project" value="InterPro"/>
</dbReference>
<dbReference type="GO" id="GO:0015558">
    <property type="term" value="F:secondary active p-aminobenzoyl-glutamate transmembrane transporter activity"/>
    <property type="evidence" value="ECO:0007669"/>
    <property type="project" value="InterPro"/>
</dbReference>
<feature type="transmembrane region" description="Helical" evidence="1">
    <location>
        <begin position="127"/>
        <end position="155"/>
    </location>
</feature>
<proteinExistence type="predicted"/>
<organism evidence="2">
    <name type="scientific">human gut metagenome</name>
    <dbReference type="NCBI Taxonomy" id="408170"/>
    <lineage>
        <taxon>unclassified sequences</taxon>
        <taxon>metagenomes</taxon>
        <taxon>organismal metagenomes</taxon>
    </lineage>
</organism>
<keyword evidence="1" id="KW-0472">Membrane</keyword>
<accession>K1RAY3</accession>
<feature type="transmembrane region" description="Helical" evidence="1">
    <location>
        <begin position="506"/>
        <end position="527"/>
    </location>
</feature>
<dbReference type="Pfam" id="PF03806">
    <property type="entry name" value="ABG_transport"/>
    <property type="match status" value="1"/>
</dbReference>
<dbReference type="InterPro" id="IPR004697">
    <property type="entry name" value="AbgT"/>
</dbReference>
<name>K1RAY3_9ZZZZ</name>
<dbReference type="AlphaFoldDB" id="K1RAY3"/>
<feature type="transmembrane region" description="Helical" evidence="1">
    <location>
        <begin position="84"/>
        <end position="106"/>
    </location>
</feature>
<protein>
    <submittedName>
        <fullName evidence="2">Aminobenzoyl-glutamate transport protein</fullName>
    </submittedName>
</protein>
<feature type="transmembrane region" description="Helical" evidence="1">
    <location>
        <begin position="21"/>
        <end position="41"/>
    </location>
</feature>
<feature type="transmembrane region" description="Helical" evidence="1">
    <location>
        <begin position="412"/>
        <end position="430"/>
    </location>
</feature>
<sequence length="539" mass="60070">MVSKMPEKKKLKLKKFFFHPITMFLVGTILVMLISLILSSFEMQSTYNSITTNGKDLTSKLVVVENLFNYENLKYLISNTVKNFMGFSPLCMLLISLIGISIAKATGLIDIISTKHIRKLSKYQLTYLVLLLGVISSIVNEVGYVILIPLAALVYEKNGRNPLLGVVTAFCGVAFGYGVSIFVGSQEVALIPYTKSAAHLIDSSAHISLTSNLIFIIVSSLLLPLIGTPIIEKLISPKLPKFHRHDKVTGKTLQTSELLLSDITDEEEKRIAFEKNSKRGLKYALIVSIIVILLFAYMIIPNLPGSGLLLDMTAKTYLDQLFGSTSYFQDGFTYMVAILFITTGLAYGIGAKTIKNDRDLIEKTSDIFKDLGMVLLMIFVFSQFITAWKQSNIGVVFTSWCANLLSHLEFDGIPLIVITIIIISISNFFCTSLNTKWMIFSPVVVPLFMQNNISPQFAQIIMRAGQSITAGISPFMVFFVIYLAYLNIYNQNKERPITIKQSISFVIPYFAITALAWILIIVLWYVAGIPIGPNIKPTI</sequence>
<feature type="transmembrane region" description="Helical" evidence="1">
    <location>
        <begin position="331"/>
        <end position="350"/>
    </location>
</feature>
<dbReference type="PANTHER" id="PTHR30282:SF0">
    <property type="entry name" value="P-AMINOBENZOYL-GLUTAMATE TRANSPORT PROTEIN"/>
    <property type="match status" value="1"/>
</dbReference>
<evidence type="ECO:0000256" key="1">
    <source>
        <dbReference type="SAM" id="Phobius"/>
    </source>
</evidence>
<reference evidence="2" key="1">
    <citation type="journal article" date="2013" name="Environ. Microbiol.">
        <title>Microbiota from the distal guts of lean and obese adolescents exhibit partial functional redundancy besides clear differences in community structure.</title>
        <authorList>
            <person name="Ferrer M."/>
            <person name="Ruiz A."/>
            <person name="Lanza F."/>
            <person name="Haange S.B."/>
            <person name="Oberbach A."/>
            <person name="Till H."/>
            <person name="Bargiela R."/>
            <person name="Campoy C."/>
            <person name="Segura M.T."/>
            <person name="Richter M."/>
            <person name="von Bergen M."/>
            <person name="Seifert J."/>
            <person name="Suarez A."/>
        </authorList>
    </citation>
    <scope>NUCLEOTIDE SEQUENCE</scope>
</reference>
<evidence type="ECO:0000313" key="2">
    <source>
        <dbReference type="EMBL" id="EKC45977.1"/>
    </source>
</evidence>
<keyword evidence="1" id="KW-1133">Transmembrane helix</keyword>
<dbReference type="EMBL" id="AJWZ01011233">
    <property type="protein sequence ID" value="EKC45977.1"/>
    <property type="molecule type" value="Genomic_DNA"/>
</dbReference>
<dbReference type="PANTHER" id="PTHR30282">
    <property type="entry name" value="P-AMINOBENZOYL GLUTAMATE TRANSPORTER"/>
    <property type="match status" value="1"/>
</dbReference>
<keyword evidence="1" id="KW-0812">Transmembrane</keyword>
<comment type="caution">
    <text evidence="2">The sequence shown here is derived from an EMBL/GenBank/DDBJ whole genome shotgun (WGS) entry which is preliminary data.</text>
</comment>